<keyword evidence="3" id="KW-1185">Reference proteome</keyword>
<evidence type="ECO:0000256" key="1">
    <source>
        <dbReference type="SAM" id="Phobius"/>
    </source>
</evidence>
<dbReference type="SUPFAM" id="SSF103190">
    <property type="entry name" value="Sensory domain-like"/>
    <property type="match status" value="1"/>
</dbReference>
<proteinExistence type="predicted"/>
<feature type="transmembrane region" description="Helical" evidence="1">
    <location>
        <begin position="184"/>
        <end position="201"/>
    </location>
</feature>
<keyword evidence="1" id="KW-0472">Membrane</keyword>
<feature type="transmembrane region" description="Helical" evidence="1">
    <location>
        <begin position="222"/>
        <end position="249"/>
    </location>
</feature>
<evidence type="ECO:0008006" key="4">
    <source>
        <dbReference type="Google" id="ProtNLM"/>
    </source>
</evidence>
<dbReference type="InterPro" id="IPR029151">
    <property type="entry name" value="Sensor-like_sf"/>
</dbReference>
<dbReference type="AlphaFoldDB" id="A0A4U2Z483"/>
<evidence type="ECO:0000313" key="3">
    <source>
        <dbReference type="Proteomes" id="UP000309561"/>
    </source>
</evidence>
<feature type="transmembrane region" description="Helical" evidence="1">
    <location>
        <begin position="144"/>
        <end position="172"/>
    </location>
</feature>
<protein>
    <recommendedName>
        <fullName evidence="4">General glycosylation pathway protein</fullName>
    </recommendedName>
</protein>
<sequence>MKEVINIYRKQKINVDSFVKRLIDSLPKDYMTEAPNILKEYRYIQLMYGVNSEYKQITPIMFKKGSDSSRMGSDKSHYFMKLHLDEDKIYISNPYIHYKTGKASISVVHFVDSTYYIFDIDLILLLEELKLIEYNSFHDKVKRVIYFFGSTALALVSVALIGYGVFVFFLLMSSLATSDFLHDIFRSIISITLGLAIYDLAKQIFEHEVMYQSFHKSEDKQYKVLGKFLISIIIALSIETLMVVFKIALEDISNMISAFYLLIGTTIMLVGLGYFYKTVQEATPKEDD</sequence>
<keyword evidence="1" id="KW-1133">Transmembrane helix</keyword>
<dbReference type="OrthoDB" id="5365321at2"/>
<evidence type="ECO:0000313" key="2">
    <source>
        <dbReference type="EMBL" id="TKI68899.1"/>
    </source>
</evidence>
<dbReference type="EMBL" id="SZPX01000006">
    <property type="protein sequence ID" value="TKI68899.1"/>
    <property type="molecule type" value="Genomic_DNA"/>
</dbReference>
<keyword evidence="1" id="KW-0812">Transmembrane</keyword>
<dbReference type="Proteomes" id="UP000309561">
    <property type="component" value="Unassembled WGS sequence"/>
</dbReference>
<accession>A0A4U2Z483</accession>
<name>A0A4U2Z483_9BACT</name>
<organism evidence="2 3">
    <name type="scientific">Sulfurimonas crateris</name>
    <dbReference type="NCBI Taxonomy" id="2574727"/>
    <lineage>
        <taxon>Bacteria</taxon>
        <taxon>Pseudomonadati</taxon>
        <taxon>Campylobacterota</taxon>
        <taxon>Epsilonproteobacteria</taxon>
        <taxon>Campylobacterales</taxon>
        <taxon>Sulfurimonadaceae</taxon>
        <taxon>Sulfurimonas</taxon>
    </lineage>
</organism>
<dbReference type="RefSeq" id="WP_137014095.1">
    <property type="nucleotide sequence ID" value="NZ_SZPX01000006.1"/>
</dbReference>
<feature type="transmembrane region" description="Helical" evidence="1">
    <location>
        <begin position="255"/>
        <end position="276"/>
    </location>
</feature>
<comment type="caution">
    <text evidence="2">The sequence shown here is derived from an EMBL/GenBank/DDBJ whole genome shotgun (WGS) entry which is preliminary data.</text>
</comment>
<reference evidence="2 3" key="1">
    <citation type="submission" date="2019-04" db="EMBL/GenBank/DDBJ databases">
        <title>Sulfurimonas crateris sp. nov. a facultative anaerobic sulfur-oxidizing chemolithautotrophic bacterium isolated from a terrestrial mud vulcano.</title>
        <authorList>
            <person name="Ratnikova N.M."/>
            <person name="Slobodkin A.I."/>
            <person name="Merkel A.Y."/>
            <person name="Novikov A."/>
            <person name="Bonch-Osmolovskaya E.A."/>
            <person name="Slobodkina G.B."/>
        </authorList>
    </citation>
    <scope>NUCLEOTIDE SEQUENCE [LARGE SCALE GENOMIC DNA]</scope>
    <source>
        <strain evidence="2 3">SN118</strain>
    </source>
</reference>
<gene>
    <name evidence="2" type="ORF">FCU45_08015</name>
</gene>